<reference evidence="1 2" key="1">
    <citation type="submission" date="2020-07" db="EMBL/GenBank/DDBJ databases">
        <title>Comparative genomics of pyrophilous fungi reveals a link between fire events and developmental genes.</title>
        <authorList>
            <consortium name="DOE Joint Genome Institute"/>
            <person name="Steindorff A.S."/>
            <person name="Carver A."/>
            <person name="Calhoun S."/>
            <person name="Stillman K."/>
            <person name="Liu H."/>
            <person name="Lipzen A."/>
            <person name="Pangilinan J."/>
            <person name="Labutti K."/>
            <person name="Bruns T.D."/>
            <person name="Grigoriev I.V."/>
        </authorList>
    </citation>
    <scope>NUCLEOTIDE SEQUENCE [LARGE SCALE GENOMIC DNA]</scope>
    <source>
        <strain evidence="1 2">CBS 144469</strain>
    </source>
</reference>
<dbReference type="Proteomes" id="UP000521943">
    <property type="component" value="Unassembled WGS sequence"/>
</dbReference>
<dbReference type="InterPro" id="IPR011009">
    <property type="entry name" value="Kinase-like_dom_sf"/>
</dbReference>
<accession>A0A8H6M838</accession>
<dbReference type="SUPFAM" id="SSF56112">
    <property type="entry name" value="Protein kinase-like (PK-like)"/>
    <property type="match status" value="1"/>
</dbReference>
<comment type="caution">
    <text evidence="1">The sequence shown here is derived from an EMBL/GenBank/DDBJ whole genome shotgun (WGS) entry which is preliminary data.</text>
</comment>
<evidence type="ECO:0000313" key="2">
    <source>
        <dbReference type="Proteomes" id="UP000521943"/>
    </source>
</evidence>
<keyword evidence="1" id="KW-0418">Kinase</keyword>
<dbReference type="OrthoDB" id="2906921at2759"/>
<keyword evidence="2" id="KW-1185">Reference proteome</keyword>
<keyword evidence="1" id="KW-0808">Transferase</keyword>
<sequence length="406" mass="47188">MKLVKLDSLSETVYWTYRSWRKGYTLTNDLRDWAQIIEFKPREVALQKIAESWARWQFLSPFFASHGLHIYHLGGPGGPGMPPKHPVSQHTRTEAWPLARRGYEDEEDLYFDFVHAVRVWPARDDNGHEVMIRVVSGPEMTDELRAFHRLNTPEARSDPRNNTLPVLKYLRFDGMVFIVMPRWGSGPFSPFARFSAISELFDLVETFYEGLEFLHEKRIAHRDIFRTNLVMNILGYVDTPRFNMRKLGEVKYAFIDFETCLTFPEDSDLNAVSVEREMRTQVERLGLKPGMCNPFKDDVLCLALEAQVMLRVAEHSLPEVGQFFDWIWACDYEDTPSATVVLQRLRQLRGSLSEDQLKQSPAGQFWTKGMRSFLSPHGTSSYLYIFQGASSPTLRSHITRYTPPWF</sequence>
<dbReference type="EMBL" id="JACGCI010000029">
    <property type="protein sequence ID" value="KAF6755586.1"/>
    <property type="molecule type" value="Genomic_DNA"/>
</dbReference>
<organism evidence="1 2">
    <name type="scientific">Ephemerocybe angulata</name>
    <dbReference type="NCBI Taxonomy" id="980116"/>
    <lineage>
        <taxon>Eukaryota</taxon>
        <taxon>Fungi</taxon>
        <taxon>Dikarya</taxon>
        <taxon>Basidiomycota</taxon>
        <taxon>Agaricomycotina</taxon>
        <taxon>Agaricomycetes</taxon>
        <taxon>Agaricomycetidae</taxon>
        <taxon>Agaricales</taxon>
        <taxon>Agaricineae</taxon>
        <taxon>Psathyrellaceae</taxon>
        <taxon>Ephemerocybe</taxon>
    </lineage>
</organism>
<dbReference type="GO" id="GO:0016301">
    <property type="term" value="F:kinase activity"/>
    <property type="evidence" value="ECO:0007669"/>
    <property type="project" value="UniProtKB-KW"/>
</dbReference>
<evidence type="ECO:0000313" key="1">
    <source>
        <dbReference type="EMBL" id="KAF6755586.1"/>
    </source>
</evidence>
<protein>
    <submittedName>
        <fullName evidence="1">Other/AgaK1 protein kinase</fullName>
    </submittedName>
</protein>
<gene>
    <name evidence="1" type="ORF">DFP72DRAFT_811302</name>
</gene>
<name>A0A8H6M838_9AGAR</name>
<proteinExistence type="predicted"/>
<dbReference type="AlphaFoldDB" id="A0A8H6M838"/>